<dbReference type="Gene3D" id="3.40.50.10330">
    <property type="entry name" value="Probable inorganic polyphosphate/atp-NAD kinase, domain 1"/>
    <property type="match status" value="1"/>
</dbReference>
<keyword evidence="7" id="KW-0594">Phospholipid biosynthesis</keyword>
<evidence type="ECO:0000259" key="9">
    <source>
        <dbReference type="PROSITE" id="PS50146"/>
    </source>
</evidence>
<dbReference type="PANTHER" id="PTHR12358">
    <property type="entry name" value="SPHINGOSINE KINASE"/>
    <property type="match status" value="1"/>
</dbReference>
<evidence type="ECO:0000256" key="5">
    <source>
        <dbReference type="ARBA" id="ARBA00022777"/>
    </source>
</evidence>
<keyword evidence="3" id="KW-0808">Transferase</keyword>
<comment type="caution">
    <text evidence="10">The sequence shown here is derived from an EMBL/GenBank/DDBJ whole genome shotgun (WGS) entry which is preliminary data.</text>
</comment>
<evidence type="ECO:0000256" key="6">
    <source>
        <dbReference type="ARBA" id="ARBA00022840"/>
    </source>
</evidence>
<comment type="similarity">
    <text evidence="2">Belongs to the diacylglycerol/lipid kinase family.</text>
</comment>
<dbReference type="PROSITE" id="PS50146">
    <property type="entry name" value="DAGK"/>
    <property type="match status" value="1"/>
</dbReference>
<evidence type="ECO:0000256" key="2">
    <source>
        <dbReference type="ARBA" id="ARBA00005983"/>
    </source>
</evidence>
<protein>
    <recommendedName>
        <fullName evidence="9">DAGKc domain-containing protein</fullName>
    </recommendedName>
</protein>
<dbReference type="Pfam" id="PF00781">
    <property type="entry name" value="DAGK_cat"/>
    <property type="match status" value="1"/>
</dbReference>
<dbReference type="EMBL" id="NFHM01000016">
    <property type="protein sequence ID" value="OUN41675.1"/>
    <property type="molecule type" value="Genomic_DNA"/>
</dbReference>
<evidence type="ECO:0000256" key="1">
    <source>
        <dbReference type="ARBA" id="ARBA00001946"/>
    </source>
</evidence>
<name>A0A1Y3U0G4_9FIRM</name>
<dbReference type="NCBIfam" id="TIGR00147">
    <property type="entry name" value="YegS/Rv2252/BmrU family lipid kinase"/>
    <property type="match status" value="1"/>
</dbReference>
<evidence type="ECO:0000256" key="8">
    <source>
        <dbReference type="ARBA" id="ARBA00023264"/>
    </source>
</evidence>
<evidence type="ECO:0000256" key="4">
    <source>
        <dbReference type="ARBA" id="ARBA00022741"/>
    </source>
</evidence>
<comment type="cofactor">
    <cofactor evidence="1">
        <name>Mg(2+)</name>
        <dbReference type="ChEBI" id="CHEBI:18420"/>
    </cofactor>
</comment>
<dbReference type="GO" id="GO:0008654">
    <property type="term" value="P:phospholipid biosynthetic process"/>
    <property type="evidence" value="ECO:0007669"/>
    <property type="project" value="UniProtKB-KW"/>
</dbReference>
<keyword evidence="8" id="KW-1208">Phospholipid metabolism</keyword>
<keyword evidence="5" id="KW-0418">Kinase</keyword>
<keyword evidence="6" id="KW-0067">ATP-binding</keyword>
<dbReference type="SUPFAM" id="SSF111331">
    <property type="entry name" value="NAD kinase/diacylglycerol kinase-like"/>
    <property type="match status" value="1"/>
</dbReference>
<reference evidence="11" key="1">
    <citation type="submission" date="2017-04" db="EMBL/GenBank/DDBJ databases">
        <title>Function of individual gut microbiota members based on whole genome sequencing of pure cultures obtained from chicken caecum.</title>
        <authorList>
            <person name="Medvecky M."/>
            <person name="Cejkova D."/>
            <person name="Polansky O."/>
            <person name="Karasova D."/>
            <person name="Kubasova T."/>
            <person name="Cizek A."/>
            <person name="Rychlik I."/>
        </authorList>
    </citation>
    <scope>NUCLEOTIDE SEQUENCE [LARGE SCALE GENOMIC DNA]</scope>
    <source>
        <strain evidence="11">An75</strain>
    </source>
</reference>
<keyword evidence="7" id="KW-0444">Lipid biosynthesis</keyword>
<dbReference type="InterPro" id="IPR017438">
    <property type="entry name" value="ATP-NAD_kinase_N"/>
</dbReference>
<dbReference type="Proteomes" id="UP000195455">
    <property type="component" value="Unassembled WGS sequence"/>
</dbReference>
<evidence type="ECO:0000313" key="11">
    <source>
        <dbReference type="Proteomes" id="UP000195455"/>
    </source>
</evidence>
<dbReference type="InterPro" id="IPR001206">
    <property type="entry name" value="Diacylglycerol_kinase_cat_dom"/>
</dbReference>
<dbReference type="InterPro" id="IPR050187">
    <property type="entry name" value="Lipid_Phosphate_FormReg"/>
</dbReference>
<feature type="domain" description="DAGKc" evidence="9">
    <location>
        <begin position="22"/>
        <end position="152"/>
    </location>
</feature>
<dbReference type="Pfam" id="PF19279">
    <property type="entry name" value="YegS_C"/>
    <property type="match status" value="1"/>
</dbReference>
<gene>
    <name evidence="10" type="ORF">B5G26_10550</name>
</gene>
<evidence type="ECO:0000313" key="10">
    <source>
        <dbReference type="EMBL" id="OUN41675.1"/>
    </source>
</evidence>
<keyword evidence="7" id="KW-0443">Lipid metabolism</keyword>
<dbReference type="SMART" id="SM00046">
    <property type="entry name" value="DAGKc"/>
    <property type="match status" value="1"/>
</dbReference>
<organism evidence="10 11">
    <name type="scientific">Anaerotignum lactatifermentans</name>
    <dbReference type="NCBI Taxonomy" id="160404"/>
    <lineage>
        <taxon>Bacteria</taxon>
        <taxon>Bacillati</taxon>
        <taxon>Bacillota</taxon>
        <taxon>Clostridia</taxon>
        <taxon>Lachnospirales</taxon>
        <taxon>Anaerotignaceae</taxon>
        <taxon>Anaerotignum</taxon>
    </lineage>
</organism>
<keyword evidence="4" id="KW-0547">Nucleotide-binding</keyword>
<dbReference type="InterPro" id="IPR016064">
    <property type="entry name" value="NAD/diacylglycerol_kinase_sf"/>
</dbReference>
<dbReference type="AlphaFoldDB" id="A0A1Y3U0G4"/>
<dbReference type="Gene3D" id="2.60.200.40">
    <property type="match status" value="1"/>
</dbReference>
<evidence type="ECO:0000256" key="7">
    <source>
        <dbReference type="ARBA" id="ARBA00023209"/>
    </source>
</evidence>
<accession>A0A1Y3U0G4</accession>
<dbReference type="GO" id="GO:0016301">
    <property type="term" value="F:kinase activity"/>
    <property type="evidence" value="ECO:0007669"/>
    <property type="project" value="UniProtKB-KW"/>
</dbReference>
<dbReference type="GO" id="GO:0005524">
    <property type="term" value="F:ATP binding"/>
    <property type="evidence" value="ECO:0007669"/>
    <property type="project" value="UniProtKB-KW"/>
</dbReference>
<evidence type="ECO:0000256" key="3">
    <source>
        <dbReference type="ARBA" id="ARBA00022679"/>
    </source>
</evidence>
<dbReference type="PANTHER" id="PTHR12358:SF54">
    <property type="entry name" value="SPHINGOSINE KINASE RELATED PROTEIN"/>
    <property type="match status" value="1"/>
</dbReference>
<proteinExistence type="inferred from homology"/>
<dbReference type="InterPro" id="IPR005218">
    <property type="entry name" value="Diacylglycerol/lipid_kinase"/>
</dbReference>
<dbReference type="InterPro" id="IPR045540">
    <property type="entry name" value="YegS/DAGK_C"/>
</dbReference>
<sequence>MKKVLCVASLLEMWYPVRQDRRCNMHHYFIINPAAGQGKAAKLVPAIREYMEGEGLPFTIYQTKGVGDAMAYVRYMAKKGPARFYACGGDGTLNEVVNGLKKFPECQVALIPAGTGNDFLRNFTNMENFQDIAAQVAGEAVAIDVLQVNGRRVVNMTNTGFDSAVVAQAAKLKKIPFVAGPLAYVLAVAVLFCRPMGKDLSFRTDNGKEAKGKFLLTALANGKFYGGGFCPAPMAKINDGKLELVAVRKVSRWRFLHLVGAFRKGTYLQEPAAETLVFQDCCTRVHIHAKETQKLSMDGEIVPFTHLEVVVEKGGLSFVVPKGSALLEERDVME</sequence>